<dbReference type="Gene3D" id="3.40.50.300">
    <property type="entry name" value="P-loop containing nucleotide triphosphate hydrolases"/>
    <property type="match status" value="1"/>
</dbReference>
<dbReference type="InterPro" id="IPR041628">
    <property type="entry name" value="ChlI/MoxR_AAA_lid"/>
</dbReference>
<sequence>MIVALLAGGHVLFEDIPGVGKTLLVKALAKAVQGTFSRVQCTPDLLPSDILGFSVYNSQSKEFEFRPGPIFTTILLADEINRTTPRTQSALLEAMAENHATIDNNTYPLDNHFFVLATQNPIEYEGTYPLPEAQLDRFLFRLQIGYPSFDDELLLLLDKFEKVLDNLKVVLNSHEIEEIKTSVANVFVSPEVASYALQLVSATRTHSAIQLGISPRGSLAFIQAAKAYALIHGRNYVTPKDLQDLVPFVFSHRLIFYDRSLKEDEKTQMIRALVAQIPIPVR</sequence>
<dbReference type="InterPro" id="IPR011703">
    <property type="entry name" value="ATPase_AAA-3"/>
</dbReference>
<organism evidence="4 6">
    <name type="scientific">Enterococcus faecium</name>
    <name type="common">Streptococcus faecium</name>
    <dbReference type="NCBI Taxonomy" id="1352"/>
    <lineage>
        <taxon>Bacteria</taxon>
        <taxon>Bacillati</taxon>
        <taxon>Bacillota</taxon>
        <taxon>Bacilli</taxon>
        <taxon>Lactobacillales</taxon>
        <taxon>Enterococcaceae</taxon>
        <taxon>Enterococcus</taxon>
    </lineage>
</organism>
<dbReference type="PIRSF" id="PIRSF002849">
    <property type="entry name" value="AAA_ATPase_chaperone_MoxR_prd"/>
    <property type="match status" value="1"/>
</dbReference>
<dbReference type="GO" id="GO:0005524">
    <property type="term" value="F:ATP binding"/>
    <property type="evidence" value="ECO:0007669"/>
    <property type="project" value="InterPro"/>
</dbReference>
<dbReference type="AlphaFoldDB" id="A0A2A7T0W5"/>
<dbReference type="Pfam" id="PF17863">
    <property type="entry name" value="AAA_lid_2"/>
    <property type="match status" value="1"/>
</dbReference>
<dbReference type="PANTHER" id="PTHR42759">
    <property type="entry name" value="MOXR FAMILY PROTEIN"/>
    <property type="match status" value="1"/>
</dbReference>
<reference evidence="4 6" key="1">
    <citation type="submission" date="2018-07" db="EMBL/GenBank/DDBJ databases">
        <title>High quality draft genome sequencing of Enterococcus faecium exhibiting probiotic potential isolated from mucus of freshwater fish.</title>
        <authorList>
            <person name="El-Jeni R."/>
            <person name="Ghedira K."/>
            <person name="Abdelhak S."/>
            <person name="El-Bour M."/>
            <person name="Bouhaouala-Zahar B."/>
        </authorList>
    </citation>
    <scope>NUCLEOTIDE SEQUENCE [LARGE SCALE GENOMIC DNA]</scope>
    <source>
        <strain evidence="4 6">R.A73</strain>
    </source>
</reference>
<dbReference type="EMBL" id="QOVC01000006">
    <property type="protein sequence ID" value="KAA0690450.1"/>
    <property type="molecule type" value="Genomic_DNA"/>
</dbReference>
<protein>
    <submittedName>
        <fullName evidence="4">MoxR family ATPase</fullName>
    </submittedName>
</protein>
<dbReference type="Pfam" id="PF07726">
    <property type="entry name" value="AAA_3"/>
    <property type="match status" value="1"/>
</dbReference>
<dbReference type="PANTHER" id="PTHR42759:SF5">
    <property type="entry name" value="METHANOL DEHYDROGENASE REGULATOR"/>
    <property type="match status" value="1"/>
</dbReference>
<dbReference type="Proteomes" id="UP000448762">
    <property type="component" value="Unassembled WGS sequence"/>
</dbReference>
<feature type="domain" description="ATPase AAA-3" evidence="1">
    <location>
        <begin position="10"/>
        <end position="140"/>
    </location>
</feature>
<dbReference type="EMBL" id="CP033041">
    <property type="protein sequence ID" value="AYM74240.1"/>
    <property type="molecule type" value="Genomic_DNA"/>
</dbReference>
<feature type="domain" description="ChlI/MoxR AAA lid" evidence="2">
    <location>
        <begin position="202"/>
        <end position="265"/>
    </location>
</feature>
<dbReference type="Proteomes" id="UP000275747">
    <property type="component" value="Chromosome"/>
</dbReference>
<accession>A0A2A7T0W5</accession>
<dbReference type="InterPro" id="IPR027417">
    <property type="entry name" value="P-loop_NTPase"/>
</dbReference>
<evidence type="ECO:0000313" key="5">
    <source>
        <dbReference type="Proteomes" id="UP000275747"/>
    </source>
</evidence>
<proteinExistence type="predicted"/>
<dbReference type="InterPro" id="IPR050764">
    <property type="entry name" value="CbbQ/NirQ/NorQ/GpvN"/>
</dbReference>
<evidence type="ECO:0000313" key="3">
    <source>
        <dbReference type="EMBL" id="AYM74240.1"/>
    </source>
</evidence>
<evidence type="ECO:0000259" key="1">
    <source>
        <dbReference type="Pfam" id="PF07726"/>
    </source>
</evidence>
<dbReference type="Gene3D" id="1.10.8.80">
    <property type="entry name" value="Magnesium chelatase subunit I, C-Terminal domain"/>
    <property type="match status" value="1"/>
</dbReference>
<reference evidence="3 5" key="2">
    <citation type="submission" date="2018-10" db="EMBL/GenBank/DDBJ databases">
        <title>Escaping from acidified nitrite in gastric host defense: Transcriptomic basis for resistance to free nitrous acid in Enterococcus faecalis.</title>
        <authorList>
            <person name="Yu Z."/>
            <person name="Shi D."/>
            <person name="Liu W."/>
            <person name="Meng F."/>
        </authorList>
    </citation>
    <scope>NUCLEOTIDE SEQUENCE [LARGE SCALE GENOMIC DNA]</scope>
    <source>
        <strain evidence="3 5">JE1</strain>
    </source>
</reference>
<name>A0A2A7T0W5_ENTFC</name>
<dbReference type="CDD" id="cd00009">
    <property type="entry name" value="AAA"/>
    <property type="match status" value="1"/>
</dbReference>
<evidence type="ECO:0000259" key="2">
    <source>
        <dbReference type="Pfam" id="PF17863"/>
    </source>
</evidence>
<dbReference type="SUPFAM" id="SSF52540">
    <property type="entry name" value="P-loop containing nucleoside triphosphate hydrolases"/>
    <property type="match status" value="1"/>
</dbReference>
<evidence type="ECO:0000313" key="4">
    <source>
        <dbReference type="EMBL" id="KAA0690450.1"/>
    </source>
</evidence>
<dbReference type="GO" id="GO:0016887">
    <property type="term" value="F:ATP hydrolysis activity"/>
    <property type="evidence" value="ECO:0007669"/>
    <property type="project" value="InterPro"/>
</dbReference>
<evidence type="ECO:0000313" key="6">
    <source>
        <dbReference type="Proteomes" id="UP000448762"/>
    </source>
</evidence>
<gene>
    <name evidence="3" type="ORF">D9Z05_04710</name>
    <name evidence="4" type="ORF">DTX73_08175</name>
</gene>